<comment type="caution">
    <text evidence="1">The sequence shown here is derived from an EMBL/GenBank/DDBJ whole genome shotgun (WGS) entry which is preliminary data.</text>
</comment>
<organism evidence="1 2">
    <name type="scientific">Ferrimonas sediminicola</name>
    <dbReference type="NCBI Taxonomy" id="2569538"/>
    <lineage>
        <taxon>Bacteria</taxon>
        <taxon>Pseudomonadati</taxon>
        <taxon>Pseudomonadota</taxon>
        <taxon>Gammaproteobacteria</taxon>
        <taxon>Alteromonadales</taxon>
        <taxon>Ferrimonadaceae</taxon>
        <taxon>Ferrimonas</taxon>
    </lineage>
</organism>
<evidence type="ECO:0008006" key="3">
    <source>
        <dbReference type="Google" id="ProtNLM"/>
    </source>
</evidence>
<protein>
    <recommendedName>
        <fullName evidence="3">Lipoprotein</fullName>
    </recommendedName>
</protein>
<proteinExistence type="predicted"/>
<evidence type="ECO:0000313" key="2">
    <source>
        <dbReference type="Proteomes" id="UP000305674"/>
    </source>
</evidence>
<dbReference type="InterPro" id="IPR005619">
    <property type="entry name" value="Uncharacterised_YajG"/>
</dbReference>
<name>A0A4U1BGV1_9GAMM</name>
<keyword evidence="2" id="KW-1185">Reference proteome</keyword>
<reference evidence="1 2" key="1">
    <citation type="submission" date="2019-04" db="EMBL/GenBank/DDBJ databases">
        <authorList>
            <person name="Hwang J.C."/>
        </authorList>
    </citation>
    <scope>NUCLEOTIDE SEQUENCE [LARGE SCALE GENOMIC DNA]</scope>
    <source>
        <strain evidence="1 2">IMCC35001</strain>
    </source>
</reference>
<dbReference type="OrthoDB" id="6260471at2"/>
<evidence type="ECO:0000313" key="1">
    <source>
        <dbReference type="EMBL" id="TKB49695.1"/>
    </source>
</evidence>
<sequence>MPNLLSSMPSNDLWPRRKPSMKPLLPLLGALLLAGCASAPNTLILAPSAPMVQAGSQQGALALTSVDHRPEQFLVEVRKDDGAAELLSPAEPPRQLLEQGIRDGLSRLGYRIDPAATVTLSLSLDKLVMKIDQGTFGHDASTSLIATVIVDNRGRTLTKEYRVRSSFSGPLKPEMARIEREMNDRLSQLMSDIVNDPELHTHLNLE</sequence>
<dbReference type="AlphaFoldDB" id="A0A4U1BGV1"/>
<dbReference type="Pfam" id="PF03923">
    <property type="entry name" value="Lipoprotein_16"/>
    <property type="match status" value="1"/>
</dbReference>
<dbReference type="EMBL" id="SWCI01000003">
    <property type="protein sequence ID" value="TKB49695.1"/>
    <property type="molecule type" value="Genomic_DNA"/>
</dbReference>
<dbReference type="Proteomes" id="UP000305674">
    <property type="component" value="Unassembled WGS sequence"/>
</dbReference>
<accession>A0A4U1BGV1</accession>
<gene>
    <name evidence="1" type="ORF">FCL40_05905</name>
</gene>